<organism evidence="9 10">
    <name type="scientific">Parascardovia denticolens DSM 10105 = JCM 12538</name>
    <dbReference type="NCBI Taxonomy" id="864564"/>
    <lineage>
        <taxon>Bacteria</taxon>
        <taxon>Bacillati</taxon>
        <taxon>Actinomycetota</taxon>
        <taxon>Actinomycetes</taxon>
        <taxon>Bifidobacteriales</taxon>
        <taxon>Bifidobacteriaceae</taxon>
        <taxon>Parascardovia</taxon>
    </lineage>
</organism>
<dbReference type="InterPro" id="IPR017441">
    <property type="entry name" value="Protein_kinase_ATP_BS"/>
</dbReference>
<feature type="transmembrane region" description="Helical" evidence="7">
    <location>
        <begin position="276"/>
        <end position="296"/>
    </location>
</feature>
<dbReference type="HOGENOM" id="CLU_027333_0_0_11"/>
<comment type="caution">
    <text evidence="9">The sequence shown here is derived from an EMBL/GenBank/DDBJ whole genome shotgun (WGS) entry which is preliminary data.</text>
</comment>
<evidence type="ECO:0000313" key="9">
    <source>
        <dbReference type="EMBL" id="EFT82585.1"/>
    </source>
</evidence>
<dbReference type="CDD" id="cd14014">
    <property type="entry name" value="STKc_PknB_like"/>
    <property type="match status" value="1"/>
</dbReference>
<dbReference type="Pfam" id="PF00069">
    <property type="entry name" value="Pkinase"/>
    <property type="match status" value="1"/>
</dbReference>
<accession>E6K2N1</accession>
<keyword evidence="7" id="KW-0472">Membrane</keyword>
<dbReference type="eggNOG" id="COG0515">
    <property type="taxonomic scope" value="Bacteria"/>
</dbReference>
<keyword evidence="2 5" id="KW-0547">Nucleotide-binding</keyword>
<dbReference type="PATRIC" id="fig|864564.6.peg.438"/>
<dbReference type="GO" id="GO:0004674">
    <property type="term" value="F:protein serine/threonine kinase activity"/>
    <property type="evidence" value="ECO:0007669"/>
    <property type="project" value="TreeGrafter"/>
</dbReference>
<evidence type="ECO:0000256" key="7">
    <source>
        <dbReference type="SAM" id="Phobius"/>
    </source>
</evidence>
<dbReference type="PROSITE" id="PS00107">
    <property type="entry name" value="PROTEIN_KINASE_ATP"/>
    <property type="match status" value="1"/>
</dbReference>
<keyword evidence="3 9" id="KW-0418">Kinase</keyword>
<evidence type="ECO:0000256" key="3">
    <source>
        <dbReference type="ARBA" id="ARBA00022777"/>
    </source>
</evidence>
<keyword evidence="10" id="KW-1185">Reference proteome</keyword>
<evidence type="ECO:0000256" key="2">
    <source>
        <dbReference type="ARBA" id="ARBA00022741"/>
    </source>
</evidence>
<sequence>MAKDDEIISGRYRIIGQIGSGGMSTVYLAMDQSLKKQWAVKEIKRVDDEGQREVINRSLVEEANLIKDLDHPAIPRIVDLISEEGTLYVVMDYIEGQTLRDLCKQHGARSEKEVVDWGIQLCGVLNYLHRQDPSIVFCDLKPSNVMVKPDGTVMLIDFGIAHHAGRAPQGLSLGTPGYESPEQQEDPVSVDRRSDVYSLGKTLHFLLTLADPTQPALPIRQYRPELSAGLEKVIDKAISPRPQDRYQDCAQFAYALRNYRQEDDAYLDKQRKKWRWFLAALIATMVCLALGLGCLLGENVSRNNSFDYWMSIAKQEPSDSKAEDYFIKASSLRPSSIEPYEGLLGRYRNDHRFTDKEVHQLTDQIQTNEISLRSDRKQWARLTYDTGLLYWYFYSSQDSQDSSASQGSSDSQDSQGKDDDLSRQYERIRYAEQWMKEAASVPDFAQHRSAQIYADIAEFNSQVVSQIAQGTPAGKFRSYFATVKDLVDYVQNDDDEVMRLNVAQFVQDVLRAYPRKFKADGISRIDMVSLADRCLAIARTTSTTSSSTDRIRKTVMDQSGATRQAIDDGFVDAKKVSD</sequence>
<dbReference type="InterPro" id="IPR011009">
    <property type="entry name" value="Kinase-like_dom_sf"/>
</dbReference>
<dbReference type="Gene3D" id="3.30.200.20">
    <property type="entry name" value="Phosphorylase Kinase, domain 1"/>
    <property type="match status" value="1"/>
</dbReference>
<feature type="compositionally biased region" description="Low complexity" evidence="6">
    <location>
        <begin position="402"/>
        <end position="414"/>
    </location>
</feature>
<keyword evidence="1" id="KW-0808">Transferase</keyword>
<dbReference type="AlphaFoldDB" id="E6K2N1"/>
<dbReference type="Proteomes" id="UP000004946">
    <property type="component" value="Chromosome"/>
</dbReference>
<proteinExistence type="predicted"/>
<dbReference type="SUPFAM" id="SSF56112">
    <property type="entry name" value="Protein kinase-like (PK-like)"/>
    <property type="match status" value="1"/>
</dbReference>
<dbReference type="Gene3D" id="1.10.510.10">
    <property type="entry name" value="Transferase(Phosphotransferase) domain 1"/>
    <property type="match status" value="1"/>
</dbReference>
<keyword evidence="7" id="KW-1133">Transmembrane helix</keyword>
<dbReference type="PROSITE" id="PS50011">
    <property type="entry name" value="PROTEIN_KINASE_DOM"/>
    <property type="match status" value="1"/>
</dbReference>
<dbReference type="PANTHER" id="PTHR43289">
    <property type="entry name" value="MITOGEN-ACTIVATED PROTEIN KINASE KINASE KINASE 20-RELATED"/>
    <property type="match status" value="1"/>
</dbReference>
<keyword evidence="7" id="KW-0812">Transmembrane</keyword>
<reference evidence="9 10" key="1">
    <citation type="submission" date="2010-12" db="EMBL/GenBank/DDBJ databases">
        <authorList>
            <person name="Muzny D."/>
            <person name="Qin X."/>
            <person name="Buhay C."/>
            <person name="Dugan-Rocha S."/>
            <person name="Ding Y."/>
            <person name="Chen G."/>
            <person name="Hawes A."/>
            <person name="Holder M."/>
            <person name="Jhangiani S."/>
            <person name="Johnson A."/>
            <person name="Khan Z."/>
            <person name="Li Z."/>
            <person name="Liu W."/>
            <person name="Liu X."/>
            <person name="Perez L."/>
            <person name="Shen H."/>
            <person name="Wang Q."/>
            <person name="Watt J."/>
            <person name="Xi L."/>
            <person name="Xin Y."/>
            <person name="Zhou J."/>
            <person name="Deng J."/>
            <person name="Jiang H."/>
            <person name="Liu Y."/>
            <person name="Qu J."/>
            <person name="Song X.-Z."/>
            <person name="Zhang L."/>
            <person name="Villasana D."/>
            <person name="Johnson A."/>
            <person name="Liu J."/>
            <person name="Liyanage D."/>
            <person name="Lorensuhewa L."/>
            <person name="Robinson T."/>
            <person name="Song A."/>
            <person name="Song B.-B."/>
            <person name="Dinh H."/>
            <person name="Thornton R."/>
            <person name="Coyle M."/>
            <person name="Francisco L."/>
            <person name="Jackson L."/>
            <person name="Javaid M."/>
            <person name="Korchina V."/>
            <person name="Kovar C."/>
            <person name="Mata R."/>
            <person name="Mathew T."/>
            <person name="Ngo R."/>
            <person name="Nguyen L."/>
            <person name="Nguyen N."/>
            <person name="Okwuonu G."/>
            <person name="Ongeri F."/>
            <person name="Pham C."/>
            <person name="Simmons D."/>
            <person name="Wilczek-Boney K."/>
            <person name="Hale W."/>
            <person name="Jakkamsetti A."/>
            <person name="Pham P."/>
            <person name="Ruth R."/>
            <person name="San Lucas F."/>
            <person name="Warren J."/>
            <person name="Zhang J."/>
            <person name="Zhao Z."/>
            <person name="Zhou C."/>
            <person name="Zhu D."/>
            <person name="Lee S."/>
            <person name="Bess C."/>
            <person name="Blankenburg K."/>
            <person name="Forbes L."/>
            <person name="Fu Q."/>
            <person name="Gubbala S."/>
            <person name="Hirani K."/>
            <person name="Jayaseelan J.C."/>
            <person name="Lara F."/>
            <person name="Munidasa M."/>
            <person name="Palculict T."/>
            <person name="Patil S."/>
            <person name="Pu L.-L."/>
            <person name="Saada N."/>
            <person name="Tang L."/>
            <person name="Weissenberger G."/>
            <person name="Zhu Y."/>
            <person name="Hemphill L."/>
            <person name="Shang Y."/>
            <person name="Youmans B."/>
            <person name="Ayvaz T."/>
            <person name="Ross M."/>
            <person name="Santibanez J."/>
            <person name="Aqrawi P."/>
            <person name="Gross S."/>
            <person name="Joshi V."/>
            <person name="Fowler G."/>
            <person name="Nazareth L."/>
            <person name="Reid J."/>
            <person name="Worley K."/>
            <person name="Petrosino J."/>
            <person name="Highlander S."/>
            <person name="Gibbs R."/>
        </authorList>
    </citation>
    <scope>NUCLEOTIDE SEQUENCE [LARGE SCALE GENOMIC DNA]</scope>
    <source>
        <strain evidence="9 10">DSM 10105</strain>
    </source>
</reference>
<evidence type="ECO:0000256" key="6">
    <source>
        <dbReference type="SAM" id="MobiDB-lite"/>
    </source>
</evidence>
<dbReference type="RefSeq" id="WP_006289766.1">
    <property type="nucleotide sequence ID" value="NZ_AP012333.1"/>
</dbReference>
<protein>
    <submittedName>
        <fullName evidence="9">Kinase domain protein</fullName>
    </submittedName>
</protein>
<feature type="domain" description="Protein kinase" evidence="8">
    <location>
        <begin position="12"/>
        <end position="267"/>
    </location>
</feature>
<evidence type="ECO:0000256" key="4">
    <source>
        <dbReference type="ARBA" id="ARBA00022840"/>
    </source>
</evidence>
<feature type="region of interest" description="Disordered" evidence="6">
    <location>
        <begin position="402"/>
        <end position="422"/>
    </location>
</feature>
<dbReference type="PANTHER" id="PTHR43289:SF34">
    <property type="entry name" value="SERINE_THREONINE-PROTEIN KINASE YBDM-RELATED"/>
    <property type="match status" value="1"/>
</dbReference>
<dbReference type="EMBL" id="AEON01000002">
    <property type="protein sequence ID" value="EFT82585.1"/>
    <property type="molecule type" value="Genomic_DNA"/>
</dbReference>
<evidence type="ECO:0000313" key="10">
    <source>
        <dbReference type="Proteomes" id="UP000004946"/>
    </source>
</evidence>
<feature type="region of interest" description="Disordered" evidence="6">
    <location>
        <begin position="170"/>
        <end position="190"/>
    </location>
</feature>
<feature type="binding site" evidence="5">
    <location>
        <position position="41"/>
    </location>
    <ligand>
        <name>ATP</name>
        <dbReference type="ChEBI" id="CHEBI:30616"/>
    </ligand>
</feature>
<gene>
    <name evidence="9" type="ORF">HMPREF0620_1270</name>
</gene>
<evidence type="ECO:0000256" key="5">
    <source>
        <dbReference type="PROSITE-ProRule" id="PRU10141"/>
    </source>
</evidence>
<dbReference type="InterPro" id="IPR000719">
    <property type="entry name" value="Prot_kinase_dom"/>
</dbReference>
<keyword evidence="4 5" id="KW-0067">ATP-binding</keyword>
<evidence type="ECO:0000256" key="1">
    <source>
        <dbReference type="ARBA" id="ARBA00022679"/>
    </source>
</evidence>
<dbReference type="SMART" id="SM00220">
    <property type="entry name" value="S_TKc"/>
    <property type="match status" value="1"/>
</dbReference>
<name>E6K2N1_PARDN</name>
<evidence type="ECO:0000259" key="8">
    <source>
        <dbReference type="PROSITE" id="PS50011"/>
    </source>
</evidence>
<dbReference type="GO" id="GO:0005524">
    <property type="term" value="F:ATP binding"/>
    <property type="evidence" value="ECO:0007669"/>
    <property type="project" value="UniProtKB-UniRule"/>
</dbReference>
<dbReference type="KEGG" id="pdo:PSDT_0397"/>